<comment type="caution">
    <text evidence="7">The sequence shown here is derived from an EMBL/GenBank/DDBJ whole genome shotgun (WGS) entry which is preliminary data.</text>
</comment>
<feature type="transmembrane region" description="Helical" evidence="5">
    <location>
        <begin position="38"/>
        <end position="62"/>
    </location>
</feature>
<dbReference type="InterPro" id="IPR007430">
    <property type="entry name" value="VirB8"/>
</dbReference>
<keyword evidence="4 5" id="KW-0472">Membrane</keyword>
<keyword evidence="3 5" id="KW-1133">Transmembrane helix</keyword>
<sequence length="234" mass="26783">MTTNTNAPHQNVPDDTYYHEANSWRDDLFAVKEKQISLYRTVSICLFFSLTLAMGCVTALVIRERVQPFLVMVDKRSGEVTTPSRLTPQSLAVNWKMIRHLVTTYVTHRESYSASNLNEPYETVCAMSSDQVISQVDLGIRPELNPQSPIKTLGQHHYIKVTIHSIAPLGKDNLLDIRFTTHTVNSETHSTEQSKEWRATLKWAFVEKQRSLAQWDRNPLGFTVNFYDKQPVAS</sequence>
<gene>
    <name evidence="7" type="ORF">ACD661_15655</name>
</gene>
<dbReference type="EMBL" id="JBGORX010000011">
    <property type="protein sequence ID" value="MFJ1269994.1"/>
    <property type="molecule type" value="Genomic_DNA"/>
</dbReference>
<dbReference type="CDD" id="cd16424">
    <property type="entry name" value="VirB8"/>
    <property type="match status" value="1"/>
</dbReference>
<dbReference type="Pfam" id="PF04335">
    <property type="entry name" value="VirB8"/>
    <property type="match status" value="1"/>
</dbReference>
<accession>A0ABW8DBB5</accession>
<proteinExistence type="predicted"/>
<keyword evidence="2 5" id="KW-0812">Transmembrane</keyword>
<evidence type="ECO:0000256" key="3">
    <source>
        <dbReference type="ARBA" id="ARBA00022989"/>
    </source>
</evidence>
<feature type="domain" description="Bacterial virulence protein VirB8" evidence="6">
    <location>
        <begin position="23"/>
        <end position="229"/>
    </location>
</feature>
<dbReference type="RefSeq" id="WP_400188806.1">
    <property type="nucleotide sequence ID" value="NZ_JBGORX010000011.1"/>
</dbReference>
<dbReference type="Gene3D" id="3.10.450.230">
    <property type="entry name" value="VirB8 protein"/>
    <property type="match status" value="1"/>
</dbReference>
<keyword evidence="8" id="KW-1185">Reference proteome</keyword>
<evidence type="ECO:0000256" key="2">
    <source>
        <dbReference type="ARBA" id="ARBA00022692"/>
    </source>
</evidence>
<dbReference type="SUPFAM" id="SSF54427">
    <property type="entry name" value="NTF2-like"/>
    <property type="match status" value="1"/>
</dbReference>
<evidence type="ECO:0000259" key="6">
    <source>
        <dbReference type="Pfam" id="PF04335"/>
    </source>
</evidence>
<organism evidence="7 8">
    <name type="scientific">Legionella lytica</name>
    <dbReference type="NCBI Taxonomy" id="96232"/>
    <lineage>
        <taxon>Bacteria</taxon>
        <taxon>Pseudomonadati</taxon>
        <taxon>Pseudomonadota</taxon>
        <taxon>Gammaproteobacteria</taxon>
        <taxon>Legionellales</taxon>
        <taxon>Legionellaceae</taxon>
        <taxon>Legionella</taxon>
    </lineage>
</organism>
<evidence type="ECO:0000313" key="7">
    <source>
        <dbReference type="EMBL" id="MFJ1269994.1"/>
    </source>
</evidence>
<protein>
    <submittedName>
        <fullName evidence="7">VirB8 family protein</fullName>
    </submittedName>
</protein>
<evidence type="ECO:0000313" key="8">
    <source>
        <dbReference type="Proteomes" id="UP001615550"/>
    </source>
</evidence>
<name>A0ABW8DBB5_9GAMM</name>
<comment type="subcellular location">
    <subcellularLocation>
        <location evidence="1">Membrane</location>
        <topology evidence="1">Single-pass membrane protein</topology>
    </subcellularLocation>
</comment>
<reference evidence="7 8" key="1">
    <citation type="submission" date="2024-08" db="EMBL/GenBank/DDBJ databases">
        <title>Draft Genome Sequence of Legionella lytica strain DSB2004, Isolated From a Fire Sprinkler System.</title>
        <authorList>
            <person name="Everhart A.D."/>
            <person name="Kidane D.T."/>
            <person name="Farone A.L."/>
            <person name="Farone M.B."/>
        </authorList>
    </citation>
    <scope>NUCLEOTIDE SEQUENCE [LARGE SCALE GENOMIC DNA]</scope>
    <source>
        <strain evidence="7 8">DSB2004</strain>
    </source>
</reference>
<dbReference type="InterPro" id="IPR032710">
    <property type="entry name" value="NTF2-like_dom_sf"/>
</dbReference>
<evidence type="ECO:0000256" key="1">
    <source>
        <dbReference type="ARBA" id="ARBA00004167"/>
    </source>
</evidence>
<dbReference type="Proteomes" id="UP001615550">
    <property type="component" value="Unassembled WGS sequence"/>
</dbReference>
<evidence type="ECO:0000256" key="4">
    <source>
        <dbReference type="ARBA" id="ARBA00023136"/>
    </source>
</evidence>
<evidence type="ECO:0000256" key="5">
    <source>
        <dbReference type="SAM" id="Phobius"/>
    </source>
</evidence>